<reference evidence="2" key="1">
    <citation type="submission" date="2025-08" db="UniProtKB">
        <authorList>
            <consortium name="Ensembl"/>
        </authorList>
    </citation>
    <scope>IDENTIFICATION</scope>
</reference>
<dbReference type="Gene3D" id="3.40.350.10">
    <property type="entry name" value="Creatinase/prolidase N-terminal domain"/>
    <property type="match status" value="1"/>
</dbReference>
<dbReference type="AlphaFoldDB" id="A0A8C0VH42"/>
<name>A0A8C0VH42_CYACU</name>
<evidence type="ECO:0000256" key="1">
    <source>
        <dbReference type="SAM" id="MobiDB-lite"/>
    </source>
</evidence>
<dbReference type="Proteomes" id="UP000694410">
    <property type="component" value="Unplaced"/>
</dbReference>
<sequence>RASRSPGCSPRLPAVAVPTGCAAGRAPPAPSTRNDIRDCSSDPPYLPPTASNTTARLAALRSLMRPHGAHAYIVPSTDAHMVRGEDSGHAGHPLPTDTAGIACLAQVSLLRKGAGDGSRVCRHLKPTQDTVTSQHGHTETLPHLPWGTARCE</sequence>
<dbReference type="InterPro" id="IPR029149">
    <property type="entry name" value="Creatin/AminoP/Spt16_N"/>
</dbReference>
<evidence type="ECO:0000313" key="3">
    <source>
        <dbReference type="Proteomes" id="UP000694410"/>
    </source>
</evidence>
<feature type="region of interest" description="Disordered" evidence="1">
    <location>
        <begin position="1"/>
        <end position="51"/>
    </location>
</feature>
<accession>A0A8C0VH42</accession>
<proteinExistence type="predicted"/>
<evidence type="ECO:0000313" key="2">
    <source>
        <dbReference type="Ensembl" id="ENSCCEP00000022080.1"/>
    </source>
</evidence>
<dbReference type="Ensembl" id="ENSCCET00000033543.1">
    <property type="protein sequence ID" value="ENSCCEP00000022080.1"/>
    <property type="gene ID" value="ENSCCEG00000019970.1"/>
</dbReference>
<organism evidence="2 3">
    <name type="scientific">Cyanistes caeruleus</name>
    <name type="common">Eurasian blue tit</name>
    <name type="synonym">Parus caeruleus</name>
    <dbReference type="NCBI Taxonomy" id="156563"/>
    <lineage>
        <taxon>Eukaryota</taxon>
        <taxon>Metazoa</taxon>
        <taxon>Chordata</taxon>
        <taxon>Craniata</taxon>
        <taxon>Vertebrata</taxon>
        <taxon>Euteleostomi</taxon>
        <taxon>Archelosauria</taxon>
        <taxon>Archosauria</taxon>
        <taxon>Dinosauria</taxon>
        <taxon>Saurischia</taxon>
        <taxon>Theropoda</taxon>
        <taxon>Coelurosauria</taxon>
        <taxon>Aves</taxon>
        <taxon>Neognathae</taxon>
        <taxon>Neoaves</taxon>
        <taxon>Telluraves</taxon>
        <taxon>Australaves</taxon>
        <taxon>Passeriformes</taxon>
        <taxon>Paridae</taxon>
        <taxon>Cyanistes</taxon>
    </lineage>
</organism>
<feature type="region of interest" description="Disordered" evidence="1">
    <location>
        <begin position="128"/>
        <end position="152"/>
    </location>
</feature>
<reference evidence="2" key="2">
    <citation type="submission" date="2025-09" db="UniProtKB">
        <authorList>
            <consortium name="Ensembl"/>
        </authorList>
    </citation>
    <scope>IDENTIFICATION</scope>
</reference>
<keyword evidence="3" id="KW-1185">Reference proteome</keyword>
<protein>
    <submittedName>
        <fullName evidence="2">Uncharacterized protein</fullName>
    </submittedName>
</protein>